<gene>
    <name evidence="2" type="ORF">QYF61_012748</name>
</gene>
<comment type="caution">
    <text evidence="2">The sequence shown here is derived from an EMBL/GenBank/DDBJ whole genome shotgun (WGS) entry which is preliminary data.</text>
</comment>
<protein>
    <submittedName>
        <fullName evidence="2">Uncharacterized protein</fullName>
    </submittedName>
</protein>
<proteinExistence type="predicted"/>
<keyword evidence="3" id="KW-1185">Reference proteome</keyword>
<organism evidence="2 3">
    <name type="scientific">Mycteria americana</name>
    <name type="common">Wood stork</name>
    <dbReference type="NCBI Taxonomy" id="33587"/>
    <lineage>
        <taxon>Eukaryota</taxon>
        <taxon>Metazoa</taxon>
        <taxon>Chordata</taxon>
        <taxon>Craniata</taxon>
        <taxon>Vertebrata</taxon>
        <taxon>Euteleostomi</taxon>
        <taxon>Archelosauria</taxon>
        <taxon>Archosauria</taxon>
        <taxon>Dinosauria</taxon>
        <taxon>Saurischia</taxon>
        <taxon>Theropoda</taxon>
        <taxon>Coelurosauria</taxon>
        <taxon>Aves</taxon>
        <taxon>Neognathae</taxon>
        <taxon>Neoaves</taxon>
        <taxon>Aequornithes</taxon>
        <taxon>Ciconiiformes</taxon>
        <taxon>Ciconiidae</taxon>
        <taxon>Mycteria</taxon>
    </lineage>
</organism>
<dbReference type="AlphaFoldDB" id="A0AAN7NJ01"/>
<name>A0AAN7NJ01_MYCAM</name>
<dbReference type="EMBL" id="JAUNZN010000002">
    <property type="protein sequence ID" value="KAK4826920.1"/>
    <property type="molecule type" value="Genomic_DNA"/>
</dbReference>
<feature type="compositionally biased region" description="Polar residues" evidence="1">
    <location>
        <begin position="46"/>
        <end position="55"/>
    </location>
</feature>
<evidence type="ECO:0000313" key="3">
    <source>
        <dbReference type="Proteomes" id="UP001333110"/>
    </source>
</evidence>
<evidence type="ECO:0000313" key="2">
    <source>
        <dbReference type="EMBL" id="KAK4826920.1"/>
    </source>
</evidence>
<sequence length="104" mass="11550">MLEQFMKNCSLWERPMLEKFVKDCLPWVGSHIEAGEEHEEEGAAETTCNELTTTPIPHPPGPRWGRSLEKRRLRGDLAQSTTSSRGGSRGGGADLLTLVTTNRT</sequence>
<feature type="region of interest" description="Disordered" evidence="1">
    <location>
        <begin position="35"/>
        <end position="104"/>
    </location>
</feature>
<dbReference type="Proteomes" id="UP001333110">
    <property type="component" value="Unassembled WGS sequence"/>
</dbReference>
<reference evidence="2 3" key="1">
    <citation type="journal article" date="2023" name="J. Hered.">
        <title>Chromosome-level genome of the wood stork (Mycteria americana) provides insight into avian chromosome evolution.</title>
        <authorList>
            <person name="Flamio R. Jr."/>
            <person name="Ramstad K.M."/>
        </authorList>
    </citation>
    <scope>NUCLEOTIDE SEQUENCE [LARGE SCALE GENOMIC DNA]</scope>
    <source>
        <strain evidence="2">JAX WOST 10</strain>
    </source>
</reference>
<evidence type="ECO:0000256" key="1">
    <source>
        <dbReference type="SAM" id="MobiDB-lite"/>
    </source>
</evidence>
<accession>A0AAN7NJ01</accession>